<dbReference type="InterPro" id="IPR036188">
    <property type="entry name" value="FAD/NAD-bd_sf"/>
</dbReference>
<comment type="catalytic activity">
    <reaction evidence="8">
        <text>a quinone + NADH + H(+) = a quinol + NAD(+)</text>
        <dbReference type="Rhea" id="RHEA:46160"/>
        <dbReference type="ChEBI" id="CHEBI:15378"/>
        <dbReference type="ChEBI" id="CHEBI:24646"/>
        <dbReference type="ChEBI" id="CHEBI:57540"/>
        <dbReference type="ChEBI" id="CHEBI:57945"/>
        <dbReference type="ChEBI" id="CHEBI:132124"/>
        <dbReference type="EC" id="1.6.5.9"/>
    </reaction>
</comment>
<organism evidence="12 14">
    <name type="scientific">Rufibacter glacialis</name>
    <dbReference type="NCBI Taxonomy" id="1259555"/>
    <lineage>
        <taxon>Bacteria</taxon>
        <taxon>Pseudomonadati</taxon>
        <taxon>Bacteroidota</taxon>
        <taxon>Cytophagia</taxon>
        <taxon>Cytophagales</taxon>
        <taxon>Hymenobacteraceae</taxon>
        <taxon>Rufibacter</taxon>
    </lineage>
</organism>
<feature type="domain" description="FAD/NAD(P)-binding" evidence="10">
    <location>
        <begin position="14"/>
        <end position="332"/>
    </location>
</feature>
<evidence type="ECO:0000313" key="13">
    <source>
        <dbReference type="EMBL" id="MFA1773592.1"/>
    </source>
</evidence>
<dbReference type="OrthoDB" id="9781621at2"/>
<keyword evidence="3" id="KW-0285">Flavoprotein</keyword>
<dbReference type="PRINTS" id="PR00411">
    <property type="entry name" value="PNDRDTASEI"/>
</dbReference>
<keyword evidence="9" id="KW-0812">Transmembrane</keyword>
<gene>
    <name evidence="13" type="ORF">ACD591_19995</name>
    <name evidence="12" type="ORF">FOE74_19305</name>
</gene>
<dbReference type="GO" id="GO:0050136">
    <property type="term" value="F:NADH dehydrogenase (quinone) (non-electrogenic) activity"/>
    <property type="evidence" value="ECO:0007669"/>
    <property type="project" value="UniProtKB-EC"/>
</dbReference>
<evidence type="ECO:0000256" key="9">
    <source>
        <dbReference type="SAM" id="Phobius"/>
    </source>
</evidence>
<dbReference type="SUPFAM" id="SSF51905">
    <property type="entry name" value="FAD/NAD(P)-binding domain"/>
    <property type="match status" value="1"/>
</dbReference>
<evidence type="ECO:0000256" key="4">
    <source>
        <dbReference type="ARBA" id="ARBA00022827"/>
    </source>
</evidence>
<dbReference type="RefSeq" id="WP_149100281.1">
    <property type="nucleotide sequence ID" value="NZ_BMMG01000008.1"/>
</dbReference>
<evidence type="ECO:0000256" key="2">
    <source>
        <dbReference type="ARBA" id="ARBA00012637"/>
    </source>
</evidence>
<evidence type="ECO:0000256" key="7">
    <source>
        <dbReference type="ARBA" id="ARBA00023027"/>
    </source>
</evidence>
<dbReference type="InterPro" id="IPR045024">
    <property type="entry name" value="NDH-2"/>
</dbReference>
<keyword evidence="4" id="KW-0274">FAD</keyword>
<proteinExistence type="inferred from homology"/>
<evidence type="ECO:0000259" key="11">
    <source>
        <dbReference type="Pfam" id="PF22366"/>
    </source>
</evidence>
<evidence type="ECO:0000313" key="15">
    <source>
        <dbReference type="Proteomes" id="UP001570846"/>
    </source>
</evidence>
<dbReference type="PANTHER" id="PTHR43706:SF47">
    <property type="entry name" value="EXTERNAL NADH-UBIQUINONE OXIDOREDUCTASE 1, MITOCHONDRIAL-RELATED"/>
    <property type="match status" value="1"/>
</dbReference>
<evidence type="ECO:0000256" key="8">
    <source>
        <dbReference type="ARBA" id="ARBA00047599"/>
    </source>
</evidence>
<dbReference type="Proteomes" id="UP000323866">
    <property type="component" value="Unassembled WGS sequence"/>
</dbReference>
<dbReference type="PRINTS" id="PR00368">
    <property type="entry name" value="FADPNR"/>
</dbReference>
<comment type="similarity">
    <text evidence="1">Belongs to the NADH dehydrogenase family.</text>
</comment>
<accession>A0A5M8Q6S0</accession>
<dbReference type="EMBL" id="JBGOGF010000014">
    <property type="protein sequence ID" value="MFA1773592.1"/>
    <property type="molecule type" value="Genomic_DNA"/>
</dbReference>
<evidence type="ECO:0000256" key="3">
    <source>
        <dbReference type="ARBA" id="ARBA00022630"/>
    </source>
</evidence>
<protein>
    <recommendedName>
        <fullName evidence="2">NADH:ubiquinone reductase (non-electrogenic)</fullName>
        <ecNumber evidence="2">1.6.5.9</ecNumber>
    </recommendedName>
</protein>
<keyword evidence="15" id="KW-1185">Reference proteome</keyword>
<dbReference type="InterPro" id="IPR023753">
    <property type="entry name" value="FAD/NAD-binding_dom"/>
</dbReference>
<sequence>MVNYARIATTGQPKVVIIGGGFGGLELVKSLKNAPVQVILIDKQNYHTFQPLMYQVATAGVEPDTIIHPFRKIFEDQKNFFFRLAEVQRVDTQQQLVETSIGLIRYDYLVIATGATTNYFGDEQMEQNAIAMKSIEDAISLRNTILANFEKALQVDEEEHLNSLMDYVIVGGGATGVELAGALSELRKHVFPKDYPELDFKSMDIHLIQSGGELLKGMSPEASQKSLQFLQEMGVDVLLNRRVKSYDGYTVTLDTGETLITRTLIWAAGVTGNPVAGLSPESFIKGNRLKVDVYNRVEGYENVFALGDIAAMVTAENPQGHPMLAQPAIQQGALLGQNLVNLHEGKPLQPFIYKDQGTMATIGRNKAVADLRLFKKEFKSQGFLAWLIWMFIHLISIAGFRNRLLVMTNWFWNYFTYDSGNRLILGEKQENAPLAETITHKTVI</sequence>
<evidence type="ECO:0000256" key="1">
    <source>
        <dbReference type="ARBA" id="ARBA00005272"/>
    </source>
</evidence>
<dbReference type="PANTHER" id="PTHR43706">
    <property type="entry name" value="NADH DEHYDROGENASE"/>
    <property type="match status" value="1"/>
</dbReference>
<reference evidence="12 14" key="1">
    <citation type="submission" date="2019-07" db="EMBL/GenBank/DDBJ databases">
        <authorList>
            <person name="Qu J.-H."/>
        </authorList>
    </citation>
    <scope>NUCLEOTIDE SEQUENCE [LARGE SCALE GENOMIC DNA]</scope>
    <source>
        <strain evidence="12 14">MDT1-10-3</strain>
    </source>
</reference>
<dbReference type="EMBL" id="VKKZ01000025">
    <property type="protein sequence ID" value="KAA6430624.1"/>
    <property type="molecule type" value="Genomic_DNA"/>
</dbReference>
<dbReference type="Pfam" id="PF07992">
    <property type="entry name" value="Pyr_redox_2"/>
    <property type="match status" value="1"/>
</dbReference>
<evidence type="ECO:0000259" key="10">
    <source>
        <dbReference type="Pfam" id="PF07992"/>
    </source>
</evidence>
<evidence type="ECO:0000256" key="6">
    <source>
        <dbReference type="ARBA" id="ARBA00023002"/>
    </source>
</evidence>
<evidence type="ECO:0000313" key="14">
    <source>
        <dbReference type="Proteomes" id="UP000323866"/>
    </source>
</evidence>
<dbReference type="AlphaFoldDB" id="A0A5M8Q6S0"/>
<dbReference type="Gene3D" id="3.50.50.100">
    <property type="match status" value="1"/>
</dbReference>
<comment type="caution">
    <text evidence="12">The sequence shown here is derived from an EMBL/GenBank/DDBJ whole genome shotgun (WGS) entry which is preliminary data.</text>
</comment>
<reference evidence="13 15" key="3">
    <citation type="submission" date="2024-08" db="EMBL/GenBank/DDBJ databases">
        <authorList>
            <person name="Wei W."/>
        </authorList>
    </citation>
    <scope>NUCLEOTIDE SEQUENCE [LARGE SCALE GENOMIC DNA]</scope>
    <source>
        <strain evidence="13 15">XU2</strain>
    </source>
</reference>
<feature type="transmembrane region" description="Helical" evidence="9">
    <location>
        <begin position="383"/>
        <end position="400"/>
    </location>
</feature>
<reference evidence="12 14" key="2">
    <citation type="submission" date="2019-09" db="EMBL/GenBank/DDBJ databases">
        <title>A bacterium isolated from glacier soil.</title>
        <authorList>
            <person name="Liu Q."/>
        </authorList>
    </citation>
    <scope>NUCLEOTIDE SEQUENCE [LARGE SCALE GENOMIC DNA]</scope>
    <source>
        <strain evidence="12 14">MDT1-10-3</strain>
    </source>
</reference>
<keyword evidence="9" id="KW-0472">Membrane</keyword>
<dbReference type="EC" id="1.6.5.9" evidence="2"/>
<dbReference type="InterPro" id="IPR054585">
    <property type="entry name" value="NDH2-like_C"/>
</dbReference>
<name>A0A5M8Q6S0_9BACT</name>
<dbReference type="Proteomes" id="UP001570846">
    <property type="component" value="Unassembled WGS sequence"/>
</dbReference>
<keyword evidence="6 13" id="KW-0560">Oxidoreductase</keyword>
<keyword evidence="9" id="KW-1133">Transmembrane helix</keyword>
<evidence type="ECO:0000256" key="5">
    <source>
        <dbReference type="ARBA" id="ARBA00022946"/>
    </source>
</evidence>
<evidence type="ECO:0000313" key="12">
    <source>
        <dbReference type="EMBL" id="KAA6430624.1"/>
    </source>
</evidence>
<dbReference type="Pfam" id="PF22366">
    <property type="entry name" value="NDH2_C"/>
    <property type="match status" value="1"/>
</dbReference>
<keyword evidence="5" id="KW-0809">Transit peptide</keyword>
<keyword evidence="7" id="KW-0520">NAD</keyword>
<feature type="domain" description="External alternative NADH-ubiquinone oxidoreductase-like C-terminal" evidence="11">
    <location>
        <begin position="356"/>
        <end position="415"/>
    </location>
</feature>